<feature type="compositionally biased region" description="Low complexity" evidence="1">
    <location>
        <begin position="554"/>
        <end position="566"/>
    </location>
</feature>
<feature type="compositionally biased region" description="Low complexity" evidence="1">
    <location>
        <begin position="259"/>
        <end position="273"/>
    </location>
</feature>
<dbReference type="GO" id="GO:0016887">
    <property type="term" value="F:ATP hydrolysis activity"/>
    <property type="evidence" value="ECO:0007669"/>
    <property type="project" value="InterPro"/>
</dbReference>
<gene>
    <name evidence="3" type="ORF">N656DRAFT_802464</name>
</gene>
<evidence type="ECO:0000259" key="2">
    <source>
        <dbReference type="SMART" id="SM00382"/>
    </source>
</evidence>
<proteinExistence type="predicted"/>
<feature type="region of interest" description="Disordered" evidence="1">
    <location>
        <begin position="707"/>
        <end position="758"/>
    </location>
</feature>
<feature type="compositionally biased region" description="Basic and acidic residues" evidence="1">
    <location>
        <begin position="77"/>
        <end position="87"/>
    </location>
</feature>
<reference evidence="3" key="1">
    <citation type="journal article" date="2023" name="Mol. Phylogenet. Evol.">
        <title>Genome-scale phylogeny and comparative genomics of the fungal order Sordariales.</title>
        <authorList>
            <person name="Hensen N."/>
            <person name="Bonometti L."/>
            <person name="Westerberg I."/>
            <person name="Brannstrom I.O."/>
            <person name="Guillou S."/>
            <person name="Cros-Aarteil S."/>
            <person name="Calhoun S."/>
            <person name="Haridas S."/>
            <person name="Kuo A."/>
            <person name="Mondo S."/>
            <person name="Pangilinan J."/>
            <person name="Riley R."/>
            <person name="LaButti K."/>
            <person name="Andreopoulos B."/>
            <person name="Lipzen A."/>
            <person name="Chen C."/>
            <person name="Yan M."/>
            <person name="Daum C."/>
            <person name="Ng V."/>
            <person name="Clum A."/>
            <person name="Steindorff A."/>
            <person name="Ohm R.A."/>
            <person name="Martin F."/>
            <person name="Silar P."/>
            <person name="Natvig D.O."/>
            <person name="Lalanne C."/>
            <person name="Gautier V."/>
            <person name="Ament-Velasquez S.L."/>
            <person name="Kruys A."/>
            <person name="Hutchinson M.I."/>
            <person name="Powell A.J."/>
            <person name="Barry K."/>
            <person name="Miller A.N."/>
            <person name="Grigoriev I.V."/>
            <person name="Debuchy R."/>
            <person name="Gladieux P."/>
            <person name="Hiltunen Thoren M."/>
            <person name="Johannesson H."/>
        </authorList>
    </citation>
    <scope>NUCLEOTIDE SEQUENCE</scope>
    <source>
        <strain evidence="3">CBS 508.74</strain>
    </source>
</reference>
<dbReference type="GeneID" id="89942371"/>
<dbReference type="EMBL" id="MU853370">
    <property type="protein sequence ID" value="KAK4107707.1"/>
    <property type="molecule type" value="Genomic_DNA"/>
</dbReference>
<keyword evidence="4" id="KW-1185">Reference proteome</keyword>
<feature type="region of interest" description="Disordered" evidence="1">
    <location>
        <begin position="1211"/>
        <end position="1266"/>
    </location>
</feature>
<dbReference type="SUPFAM" id="SSF52540">
    <property type="entry name" value="P-loop containing nucleoside triphosphate hydrolases"/>
    <property type="match status" value="1"/>
</dbReference>
<feature type="region of interest" description="Disordered" evidence="1">
    <location>
        <begin position="1"/>
        <end position="236"/>
    </location>
</feature>
<dbReference type="RefSeq" id="XP_064665277.1">
    <property type="nucleotide sequence ID" value="XM_064818246.1"/>
</dbReference>
<evidence type="ECO:0000313" key="3">
    <source>
        <dbReference type="EMBL" id="KAK4107707.1"/>
    </source>
</evidence>
<dbReference type="GO" id="GO:0005634">
    <property type="term" value="C:nucleus"/>
    <property type="evidence" value="ECO:0007669"/>
    <property type="project" value="TreeGrafter"/>
</dbReference>
<dbReference type="GO" id="GO:0003677">
    <property type="term" value="F:DNA binding"/>
    <property type="evidence" value="ECO:0007669"/>
    <property type="project" value="TreeGrafter"/>
</dbReference>
<dbReference type="InterPro" id="IPR003593">
    <property type="entry name" value="AAA+_ATPase"/>
</dbReference>
<feature type="compositionally biased region" description="Basic and acidic residues" evidence="1">
    <location>
        <begin position="1211"/>
        <end position="1220"/>
    </location>
</feature>
<feature type="compositionally biased region" description="Polar residues" evidence="1">
    <location>
        <begin position="113"/>
        <end position="123"/>
    </location>
</feature>
<feature type="compositionally biased region" description="Polar residues" evidence="1">
    <location>
        <begin position="309"/>
        <end position="327"/>
    </location>
</feature>
<accession>A0AAN6QI59</accession>
<name>A0AAN6QI59_9PEZI</name>
<dbReference type="InterPro" id="IPR003959">
    <property type="entry name" value="ATPase_AAA_core"/>
</dbReference>
<comment type="caution">
    <text evidence="3">The sequence shown here is derived from an EMBL/GenBank/DDBJ whole genome shotgun (WGS) entry which is preliminary data.</text>
</comment>
<dbReference type="PANTHER" id="PTHR23389:SF21">
    <property type="entry name" value="ATPASE FAMILY AAA DOMAIN-CONTAINING PROTEIN 5"/>
    <property type="match status" value="1"/>
</dbReference>
<evidence type="ECO:0000256" key="1">
    <source>
        <dbReference type="SAM" id="MobiDB-lite"/>
    </source>
</evidence>
<dbReference type="GO" id="GO:0005524">
    <property type="term" value="F:ATP binding"/>
    <property type="evidence" value="ECO:0007669"/>
    <property type="project" value="InterPro"/>
</dbReference>
<feature type="compositionally biased region" description="Basic and acidic residues" evidence="1">
    <location>
        <begin position="296"/>
        <end position="308"/>
    </location>
</feature>
<feature type="compositionally biased region" description="Low complexity" evidence="1">
    <location>
        <begin position="174"/>
        <end position="183"/>
    </location>
</feature>
<feature type="compositionally biased region" description="Basic residues" evidence="1">
    <location>
        <begin position="1240"/>
        <end position="1254"/>
    </location>
</feature>
<feature type="domain" description="AAA+ ATPase" evidence="2">
    <location>
        <begin position="629"/>
        <end position="854"/>
    </location>
</feature>
<feature type="region of interest" description="Disordered" evidence="1">
    <location>
        <begin position="550"/>
        <end position="571"/>
    </location>
</feature>
<protein>
    <recommendedName>
        <fullName evidence="2">AAA+ ATPase domain-containing protein</fullName>
    </recommendedName>
</protein>
<feature type="compositionally biased region" description="Polar residues" evidence="1">
    <location>
        <begin position="152"/>
        <end position="162"/>
    </location>
</feature>
<dbReference type="Proteomes" id="UP001302812">
    <property type="component" value="Unassembled WGS sequence"/>
</dbReference>
<sequence>MAENAAPTDAPPRRPLHPFFAQNRPVTPTVVKPAVNGTSVTEDDPDLRHNTTVGDKSKGDAVCDSPTRPLKRHKADKKLNGDEEQRKARPRKRTRQSVGGGIAGHFVKLKGGSENTAQISVPDTSVVAGGITPDSSNQAAPGADIPHAQRLGNEQPTSNPPESNDHVTERAAVLPATAASSPAKPKKLLQFNPKTGTIGSPPKPKERKSLGTEPAGDGERKRRGRKPLSKIVRIAYGTDSESRTRIAERINGILHNQHPGAPASSKQAAASPVPAKPEPVSKPSKATHPFFLGPAKKTDSTPHDDKMNKPTSSPTRLGTKRYSSTPCSPRKSRTSLTSRSLLPQFGIKNVGLKFPGARLPAWPWQDMVHVRGEQPSAEGIIDQSISLPSRKSKGHAVEVPQTESVLNLITQSMEIPAIAESVRNIYTDHIIPPPPELRLPQKHFESGSKLQIRVLPELRTLQPHLFKKKPTQGQRPVEGSENKAQAPRQLARLFDSIATSLSAFDRSQCETANWAHKYAPISAAEVLQSGPEAFLLKDWLQALTVQSVDTGPAETESSKTGSKAKGAGAGKKKRRKKLDGFIVSSEDEDYELNELSDEDDSWAPSGSRGILRKTVVRSVNAKGKDGDRTANTLVISGPHGCGKTAAVYAVAKELDFEVFEINSSSRRSGKDVLEKIGDMTRNHHVQQHQQASAEDDQHRIAEDEVANDIKSGKQSTMNAFFKPKPGGTKPSVVRPKQSTKASAHRPQNETKKEPAKAQRQSLILLEEVDILYEEDKQFWTTIVSLIAQAKRPFIMTCNDETLVPLHTLRLHGIFRFSTPPRDLAIDRLILIAANEGHAITRHAAEHLYVSRNCDLRAATMDLQYWCQMGVGDRRGGFDWFYPRWPKGVDLDESGRVVRVVSQGTYLPGMNFLGRDSIVDPKTTPGLVEEEIMSQAWESWGLDVGHWQDSIGMEPWAEGLQQAVATPGGRLRTLVIYDDLVEAMSAADIFSCHSFAEFKRAGIDPTYPEQPIKTQEDYVLGFTHLDTPSVTHYDSLATSIALTTKSLARCCLQDSTEKLQGHPEPALQPLDEDRIIDYMQTSFSFTPPGAPAIDRMDFSFAFDPIAAADGGPLQSGPYLEPSVFDRTLTLIALDVAPYVRGIVAYDSQLQKQRLRLSNLVSEGGGSKRMRTTRAALSALEGGSRSTTRGEKWFKADLNPYLVAKTAGVGWDKSGEDGARLETEEESLQSSPKTMSDSSPRRTPKRVARKSRKRKMVVREDDSADELT</sequence>
<dbReference type="PANTHER" id="PTHR23389">
    <property type="entry name" value="CHROMOSOME TRANSMISSION FIDELITY FACTOR 18"/>
    <property type="match status" value="1"/>
</dbReference>
<evidence type="ECO:0000313" key="4">
    <source>
        <dbReference type="Proteomes" id="UP001302812"/>
    </source>
</evidence>
<reference evidence="3" key="2">
    <citation type="submission" date="2023-05" db="EMBL/GenBank/DDBJ databases">
        <authorList>
            <consortium name="Lawrence Berkeley National Laboratory"/>
            <person name="Steindorff A."/>
            <person name="Hensen N."/>
            <person name="Bonometti L."/>
            <person name="Westerberg I."/>
            <person name="Brannstrom I.O."/>
            <person name="Guillou S."/>
            <person name="Cros-Aarteil S."/>
            <person name="Calhoun S."/>
            <person name="Haridas S."/>
            <person name="Kuo A."/>
            <person name="Mondo S."/>
            <person name="Pangilinan J."/>
            <person name="Riley R."/>
            <person name="Labutti K."/>
            <person name="Andreopoulos B."/>
            <person name="Lipzen A."/>
            <person name="Chen C."/>
            <person name="Yanf M."/>
            <person name="Daum C."/>
            <person name="Ng V."/>
            <person name="Clum A."/>
            <person name="Ohm R."/>
            <person name="Martin F."/>
            <person name="Silar P."/>
            <person name="Natvig D."/>
            <person name="Lalanne C."/>
            <person name="Gautier V."/>
            <person name="Ament-Velasquez S.L."/>
            <person name="Kruys A."/>
            <person name="Hutchinson M.I."/>
            <person name="Powell A.J."/>
            <person name="Barry K."/>
            <person name="Miller A.N."/>
            <person name="Grigoriev I.V."/>
            <person name="Debuchy R."/>
            <person name="Gladieux P."/>
            <person name="Thoren M.H."/>
            <person name="Johannesson H."/>
        </authorList>
    </citation>
    <scope>NUCLEOTIDE SEQUENCE</scope>
    <source>
        <strain evidence="3">CBS 508.74</strain>
    </source>
</reference>
<feature type="region of interest" description="Disordered" evidence="1">
    <location>
        <begin position="255"/>
        <end position="336"/>
    </location>
</feature>
<feature type="compositionally biased region" description="Basic and acidic residues" evidence="1">
    <location>
        <begin position="746"/>
        <end position="756"/>
    </location>
</feature>
<dbReference type="Gene3D" id="3.40.50.300">
    <property type="entry name" value="P-loop containing nucleotide triphosphate hydrolases"/>
    <property type="match status" value="1"/>
</dbReference>
<dbReference type="InterPro" id="IPR027417">
    <property type="entry name" value="P-loop_NTPase"/>
</dbReference>
<dbReference type="Pfam" id="PF00004">
    <property type="entry name" value="AAA"/>
    <property type="match status" value="1"/>
</dbReference>
<feature type="compositionally biased region" description="Polar residues" evidence="1">
    <location>
        <begin position="1226"/>
        <end position="1236"/>
    </location>
</feature>
<organism evidence="3 4">
    <name type="scientific">Canariomyces notabilis</name>
    <dbReference type="NCBI Taxonomy" id="2074819"/>
    <lineage>
        <taxon>Eukaryota</taxon>
        <taxon>Fungi</taxon>
        <taxon>Dikarya</taxon>
        <taxon>Ascomycota</taxon>
        <taxon>Pezizomycotina</taxon>
        <taxon>Sordariomycetes</taxon>
        <taxon>Sordariomycetidae</taxon>
        <taxon>Sordariales</taxon>
        <taxon>Chaetomiaceae</taxon>
        <taxon>Canariomyces</taxon>
    </lineage>
</organism>
<dbReference type="SMART" id="SM00382">
    <property type="entry name" value="AAA"/>
    <property type="match status" value="1"/>
</dbReference>
<dbReference type="AlphaFoldDB" id="A0AAN6QI59"/>